<dbReference type="OrthoDB" id="5358886at2759"/>
<dbReference type="Proteomes" id="UP001149163">
    <property type="component" value="Unassembled WGS sequence"/>
</dbReference>
<keyword evidence="2" id="KW-1185">Reference proteome</keyword>
<gene>
    <name evidence="1" type="ORF">N7482_008823</name>
</gene>
<proteinExistence type="predicted"/>
<reference evidence="1" key="1">
    <citation type="submission" date="2022-11" db="EMBL/GenBank/DDBJ databases">
        <authorList>
            <person name="Petersen C."/>
        </authorList>
    </citation>
    <scope>NUCLEOTIDE SEQUENCE</scope>
    <source>
        <strain evidence="1">IBT 26290</strain>
    </source>
</reference>
<reference evidence="1" key="2">
    <citation type="journal article" date="2023" name="IMA Fungus">
        <title>Comparative genomic study of the Penicillium genus elucidates a diverse pangenome and 15 lateral gene transfer events.</title>
        <authorList>
            <person name="Petersen C."/>
            <person name="Sorensen T."/>
            <person name="Nielsen M.R."/>
            <person name="Sondergaard T.E."/>
            <person name="Sorensen J.L."/>
            <person name="Fitzpatrick D.A."/>
            <person name="Frisvad J.C."/>
            <person name="Nielsen K.L."/>
        </authorList>
    </citation>
    <scope>NUCLEOTIDE SEQUENCE</scope>
    <source>
        <strain evidence="1">IBT 26290</strain>
    </source>
</reference>
<dbReference type="SUPFAM" id="SSF53955">
    <property type="entry name" value="Lysozyme-like"/>
    <property type="match status" value="1"/>
</dbReference>
<protein>
    <submittedName>
        <fullName evidence="1">Uncharacterized protein</fullName>
    </submittedName>
</protein>
<feature type="non-terminal residue" evidence="1">
    <location>
        <position position="1"/>
    </location>
</feature>
<evidence type="ECO:0000313" key="1">
    <source>
        <dbReference type="EMBL" id="KAJ5157723.1"/>
    </source>
</evidence>
<evidence type="ECO:0000313" key="2">
    <source>
        <dbReference type="Proteomes" id="UP001149163"/>
    </source>
</evidence>
<organism evidence="1 2">
    <name type="scientific">Penicillium canariense</name>
    <dbReference type="NCBI Taxonomy" id="189055"/>
    <lineage>
        <taxon>Eukaryota</taxon>
        <taxon>Fungi</taxon>
        <taxon>Dikarya</taxon>
        <taxon>Ascomycota</taxon>
        <taxon>Pezizomycotina</taxon>
        <taxon>Eurotiomycetes</taxon>
        <taxon>Eurotiomycetidae</taxon>
        <taxon>Eurotiales</taxon>
        <taxon>Aspergillaceae</taxon>
        <taxon>Penicillium</taxon>
    </lineage>
</organism>
<dbReference type="InterPro" id="IPR023346">
    <property type="entry name" value="Lysozyme-like_dom_sf"/>
</dbReference>
<comment type="caution">
    <text evidence="1">The sequence shown here is derived from an EMBL/GenBank/DDBJ whole genome shotgun (WGS) entry which is preliminary data.</text>
</comment>
<dbReference type="GeneID" id="81430123"/>
<dbReference type="AlphaFoldDB" id="A0A9W9LIX1"/>
<dbReference type="EMBL" id="JAPQKN010000006">
    <property type="protein sequence ID" value="KAJ5157723.1"/>
    <property type="molecule type" value="Genomic_DNA"/>
</dbReference>
<accession>A0A9W9LIX1</accession>
<sequence>NVFRRTRRCSVRYQAIAVLYSKRASVNLGTLDPIGELEGFHAIFYTDRVSSVDIFHVIKRQYSNTFKAMATTARSTPFESCICMTYNAKYLGVNYHGTLMSFAYNSGCGGVEAY</sequence>
<name>A0A9W9LIX1_9EURO</name>
<dbReference type="RefSeq" id="XP_056540712.1">
    <property type="nucleotide sequence ID" value="XM_056690947.1"/>
</dbReference>